<feature type="transmembrane region" description="Helical" evidence="8">
    <location>
        <begin position="139"/>
        <end position="159"/>
    </location>
</feature>
<keyword evidence="5 8" id="KW-0812">Transmembrane</keyword>
<name>A0A255EEV5_9ACTN</name>
<evidence type="ECO:0000256" key="8">
    <source>
        <dbReference type="SAM" id="Phobius"/>
    </source>
</evidence>
<feature type="transmembrane region" description="Helical" evidence="8">
    <location>
        <begin position="166"/>
        <end position="183"/>
    </location>
</feature>
<dbReference type="PANTHER" id="PTHR36122:SF2">
    <property type="entry name" value="NICOTINAMIDE RIBOSIDE TRANSPORTER PNUC"/>
    <property type="match status" value="1"/>
</dbReference>
<evidence type="ECO:0000256" key="5">
    <source>
        <dbReference type="ARBA" id="ARBA00022692"/>
    </source>
</evidence>
<protein>
    <recommendedName>
        <fullName evidence="11">Nicotinamide riboside transporter PnuC</fullName>
    </recommendedName>
</protein>
<evidence type="ECO:0000313" key="9">
    <source>
        <dbReference type="EMBL" id="OYN90077.1"/>
    </source>
</evidence>
<dbReference type="Proteomes" id="UP000216533">
    <property type="component" value="Unassembled WGS sequence"/>
</dbReference>
<keyword evidence="6 8" id="KW-1133">Transmembrane helix</keyword>
<evidence type="ECO:0008006" key="11">
    <source>
        <dbReference type="Google" id="ProtNLM"/>
    </source>
</evidence>
<dbReference type="AlphaFoldDB" id="A0A255EEV5"/>
<comment type="subcellular location">
    <subcellularLocation>
        <location evidence="1">Cell membrane</location>
        <topology evidence="1">Multi-pass membrane protein</topology>
    </subcellularLocation>
</comment>
<dbReference type="InterPro" id="IPR006419">
    <property type="entry name" value="NMN_transpt_PnuC"/>
</dbReference>
<evidence type="ECO:0000256" key="3">
    <source>
        <dbReference type="ARBA" id="ARBA00022448"/>
    </source>
</evidence>
<dbReference type="GO" id="GO:0005886">
    <property type="term" value="C:plasma membrane"/>
    <property type="evidence" value="ECO:0007669"/>
    <property type="project" value="UniProtKB-SubCell"/>
</dbReference>
<dbReference type="Pfam" id="PF04973">
    <property type="entry name" value="NMN_transporter"/>
    <property type="match status" value="1"/>
</dbReference>
<keyword evidence="7 8" id="KW-0472">Membrane</keyword>
<dbReference type="PANTHER" id="PTHR36122">
    <property type="entry name" value="NICOTINAMIDE RIBOSIDE TRANSPORTER PNUC"/>
    <property type="match status" value="1"/>
</dbReference>
<keyword evidence="3" id="KW-0813">Transport</keyword>
<organism evidence="9 10">
    <name type="scientific">Parenemella sanctibonifatiensis</name>
    <dbReference type="NCBI Taxonomy" id="2016505"/>
    <lineage>
        <taxon>Bacteria</taxon>
        <taxon>Bacillati</taxon>
        <taxon>Actinomycetota</taxon>
        <taxon>Actinomycetes</taxon>
        <taxon>Propionibacteriales</taxon>
        <taxon>Propionibacteriaceae</taxon>
        <taxon>Parenemella</taxon>
    </lineage>
</organism>
<evidence type="ECO:0000313" key="10">
    <source>
        <dbReference type="Proteomes" id="UP000216533"/>
    </source>
</evidence>
<dbReference type="EMBL" id="NMVI01000007">
    <property type="protein sequence ID" value="OYN90077.1"/>
    <property type="molecule type" value="Genomic_DNA"/>
</dbReference>
<feature type="transmembrane region" description="Helical" evidence="8">
    <location>
        <begin position="116"/>
        <end position="133"/>
    </location>
</feature>
<proteinExistence type="inferred from homology"/>
<evidence type="ECO:0000256" key="7">
    <source>
        <dbReference type="ARBA" id="ARBA00023136"/>
    </source>
</evidence>
<feature type="transmembrane region" description="Helical" evidence="8">
    <location>
        <begin position="71"/>
        <end position="90"/>
    </location>
</feature>
<sequence>MFSDLLNAQLDIGLGHPILWREIVGNVFGLASALLGMNRKVMAWPIGIIGNVLLFTVFLGGVFWTPQDLDLWGQAGRQVFFAAVSVYGWIRWWQYRHRTQSDQGVQPRLATAKERVFLVVAAAVGWVVFYFVLTALGSWGPASDAWILIGSILATYGMARGWVEFWLIWIAVDAVGVPLLVLGGFYPSAIMYALYGLNALVGFLLWRRSARRQEMPPTDEVVEEDVAAPTPAQS</sequence>
<evidence type="ECO:0000256" key="1">
    <source>
        <dbReference type="ARBA" id="ARBA00004651"/>
    </source>
</evidence>
<keyword evidence="4" id="KW-1003">Cell membrane</keyword>
<accession>A0A255EEV5</accession>
<evidence type="ECO:0000256" key="2">
    <source>
        <dbReference type="ARBA" id="ARBA00006669"/>
    </source>
</evidence>
<comment type="caution">
    <text evidence="9">The sequence shown here is derived from an EMBL/GenBank/DDBJ whole genome shotgun (WGS) entry which is preliminary data.</text>
</comment>
<dbReference type="NCBIfam" id="TIGR01528">
    <property type="entry name" value="NMN_trans_PnuC"/>
    <property type="match status" value="1"/>
</dbReference>
<feature type="transmembrane region" description="Helical" evidence="8">
    <location>
        <begin position="189"/>
        <end position="206"/>
    </location>
</feature>
<feature type="transmembrane region" description="Helical" evidence="8">
    <location>
        <begin position="43"/>
        <end position="65"/>
    </location>
</feature>
<evidence type="ECO:0000256" key="6">
    <source>
        <dbReference type="ARBA" id="ARBA00022989"/>
    </source>
</evidence>
<dbReference type="GO" id="GO:0034257">
    <property type="term" value="F:nicotinamide riboside transmembrane transporter activity"/>
    <property type="evidence" value="ECO:0007669"/>
    <property type="project" value="InterPro"/>
</dbReference>
<evidence type="ECO:0000256" key="4">
    <source>
        <dbReference type="ARBA" id="ARBA00022475"/>
    </source>
</evidence>
<comment type="similarity">
    <text evidence="2">Belongs to the nicotinamide ribonucleoside (NR) uptake permease (TC 4.B.1) family.</text>
</comment>
<reference evidence="9 10" key="1">
    <citation type="submission" date="2017-07" db="EMBL/GenBank/DDBJ databases">
        <title>Draft whole genome sequences of clinical Proprionibacteriaceae strains.</title>
        <authorList>
            <person name="Bernier A.-M."/>
            <person name="Bernard K."/>
            <person name="Domingo M.-C."/>
        </authorList>
    </citation>
    <scope>NUCLEOTIDE SEQUENCE [LARGE SCALE GENOMIC DNA]</scope>
    <source>
        <strain evidence="9 10">NML 160184</strain>
    </source>
</reference>
<gene>
    <name evidence="9" type="ORF">CGZ92_01695</name>
</gene>